<dbReference type="InterPro" id="IPR004333">
    <property type="entry name" value="SBP_dom"/>
</dbReference>
<feature type="compositionally biased region" description="Basic residues" evidence="10">
    <location>
        <begin position="129"/>
        <end position="140"/>
    </location>
</feature>
<keyword evidence="6" id="KW-0238">DNA-binding</keyword>
<keyword evidence="4" id="KW-0862">Zinc</keyword>
<evidence type="ECO:0000256" key="3">
    <source>
        <dbReference type="ARBA" id="ARBA00022771"/>
    </source>
</evidence>
<dbReference type="GO" id="GO:0005634">
    <property type="term" value="C:nucleus"/>
    <property type="evidence" value="ECO:0007669"/>
    <property type="project" value="UniProtKB-SubCell"/>
</dbReference>
<evidence type="ECO:0000256" key="1">
    <source>
        <dbReference type="ARBA" id="ARBA00004123"/>
    </source>
</evidence>
<keyword evidence="8" id="KW-0539">Nucleus</keyword>
<dbReference type="GO" id="GO:0008270">
    <property type="term" value="F:zinc ion binding"/>
    <property type="evidence" value="ECO:0007669"/>
    <property type="project" value="UniProtKB-KW"/>
</dbReference>
<feature type="region of interest" description="Disordered" evidence="10">
    <location>
        <begin position="129"/>
        <end position="150"/>
    </location>
</feature>
<dbReference type="FunFam" id="4.10.1100.10:FF:000001">
    <property type="entry name" value="Squamosa promoter-binding-like protein 14"/>
    <property type="match status" value="1"/>
</dbReference>
<proteinExistence type="predicted"/>
<keyword evidence="2" id="KW-0479">Metal-binding</keyword>
<dbReference type="Gene3D" id="4.10.1100.10">
    <property type="entry name" value="Transcription factor, SBP-box domain"/>
    <property type="match status" value="1"/>
</dbReference>
<sequence>METGGSGGGGGDDVHGLKFGKKIYFEQEAAGGSGTAAAAGGRKGKSAAAGGAASSAAAAAAPPPRCQVEGCGVDLSGVKPYYCRHKVCSMHSKAPRVVVAGIEQRFCQQCSRFHQLPEFDQGKRSCRRRLAGHNERRRKPPPGPLTSRYGRLAASFQEPGRFRSFLLDFSYPRVSSGARDAWPTIQPIDRTSGTIQWQGNHEIHPHRSAVYSDHSYSGHGGSVAGQPMLPAFELPPGGCVAGVATDSSCALSLLSTQPWDTTQSASHHRSPAMSTASAFEGALVTPSVMASNYTAASSWTSSRGHADASARNVLHHSPVHEDALPLVHPGPVHHGHFSGELELALQGSGPPHPPRVDRGTAGTFSQSSNAMSWSL</sequence>
<evidence type="ECO:0000313" key="12">
    <source>
        <dbReference type="EMBL" id="JAD96901.1"/>
    </source>
</evidence>
<evidence type="ECO:0000256" key="2">
    <source>
        <dbReference type="ARBA" id="ARBA00022723"/>
    </source>
</evidence>
<dbReference type="PANTHER" id="PTHR31251">
    <property type="entry name" value="SQUAMOSA PROMOTER-BINDING-LIKE PROTEIN 4"/>
    <property type="match status" value="1"/>
</dbReference>
<name>A0A0A9EA23_ARUDO</name>
<dbReference type="PANTHER" id="PTHR31251:SF226">
    <property type="entry name" value="SQUAMOSA PROMOTER-BINDING-LIKE PROTEIN 6"/>
    <property type="match status" value="1"/>
</dbReference>
<reference evidence="12" key="2">
    <citation type="journal article" date="2015" name="Data Brief">
        <title>Shoot transcriptome of the giant reed, Arundo donax.</title>
        <authorList>
            <person name="Barrero R.A."/>
            <person name="Guerrero F.D."/>
            <person name="Moolhuijzen P."/>
            <person name="Goolsby J.A."/>
            <person name="Tidwell J."/>
            <person name="Bellgard S.E."/>
            <person name="Bellgard M.I."/>
        </authorList>
    </citation>
    <scope>NUCLEOTIDE SEQUENCE</scope>
    <source>
        <tissue evidence="12">Shoot tissue taken approximately 20 cm above the soil surface</tissue>
    </source>
</reference>
<dbReference type="Pfam" id="PF03110">
    <property type="entry name" value="SBP"/>
    <property type="match status" value="1"/>
</dbReference>
<dbReference type="InterPro" id="IPR036893">
    <property type="entry name" value="SBP_sf"/>
</dbReference>
<accession>A0A0A9EA23</accession>
<feature type="region of interest" description="Disordered" evidence="10">
    <location>
        <begin position="344"/>
        <end position="375"/>
    </location>
</feature>
<evidence type="ECO:0000256" key="10">
    <source>
        <dbReference type="SAM" id="MobiDB-lite"/>
    </source>
</evidence>
<keyword evidence="3 9" id="KW-0863">Zinc-finger</keyword>
<dbReference type="PROSITE" id="PS51141">
    <property type="entry name" value="ZF_SBP"/>
    <property type="match status" value="1"/>
</dbReference>
<dbReference type="InterPro" id="IPR044817">
    <property type="entry name" value="SBP-like"/>
</dbReference>
<keyword evidence="7" id="KW-0804">Transcription</keyword>
<evidence type="ECO:0000259" key="11">
    <source>
        <dbReference type="PROSITE" id="PS51141"/>
    </source>
</evidence>
<evidence type="ECO:0000256" key="8">
    <source>
        <dbReference type="ARBA" id="ARBA00023242"/>
    </source>
</evidence>
<dbReference type="EMBL" id="GBRH01200994">
    <property type="protein sequence ID" value="JAD96901.1"/>
    <property type="molecule type" value="Transcribed_RNA"/>
</dbReference>
<dbReference type="AlphaFoldDB" id="A0A0A9EA23"/>
<evidence type="ECO:0000256" key="9">
    <source>
        <dbReference type="PROSITE-ProRule" id="PRU00470"/>
    </source>
</evidence>
<evidence type="ECO:0000256" key="7">
    <source>
        <dbReference type="ARBA" id="ARBA00023163"/>
    </source>
</evidence>
<evidence type="ECO:0000256" key="5">
    <source>
        <dbReference type="ARBA" id="ARBA00023015"/>
    </source>
</evidence>
<evidence type="ECO:0000256" key="6">
    <source>
        <dbReference type="ARBA" id="ARBA00023125"/>
    </source>
</evidence>
<feature type="compositionally biased region" description="Polar residues" evidence="10">
    <location>
        <begin position="362"/>
        <end position="375"/>
    </location>
</feature>
<keyword evidence="5" id="KW-0805">Transcription regulation</keyword>
<reference evidence="12" key="1">
    <citation type="submission" date="2014-09" db="EMBL/GenBank/DDBJ databases">
        <authorList>
            <person name="Magalhaes I.L.F."/>
            <person name="Oliveira U."/>
            <person name="Santos F.R."/>
            <person name="Vidigal T.H.D.A."/>
            <person name="Brescovit A.D."/>
            <person name="Santos A.J."/>
        </authorList>
    </citation>
    <scope>NUCLEOTIDE SEQUENCE</scope>
    <source>
        <tissue evidence="12">Shoot tissue taken approximately 20 cm above the soil surface</tissue>
    </source>
</reference>
<dbReference type="SUPFAM" id="SSF103612">
    <property type="entry name" value="SBT domain"/>
    <property type="match status" value="1"/>
</dbReference>
<evidence type="ECO:0000256" key="4">
    <source>
        <dbReference type="ARBA" id="ARBA00022833"/>
    </source>
</evidence>
<dbReference type="GO" id="GO:0003677">
    <property type="term" value="F:DNA binding"/>
    <property type="evidence" value="ECO:0007669"/>
    <property type="project" value="UniProtKB-KW"/>
</dbReference>
<comment type="subcellular location">
    <subcellularLocation>
        <location evidence="1">Nucleus</location>
    </subcellularLocation>
</comment>
<protein>
    <recommendedName>
        <fullName evidence="11">SBP-type domain-containing protein</fullName>
    </recommendedName>
</protein>
<feature type="domain" description="SBP-type" evidence="11">
    <location>
        <begin position="63"/>
        <end position="140"/>
    </location>
</feature>
<organism evidence="12">
    <name type="scientific">Arundo donax</name>
    <name type="common">Giant reed</name>
    <name type="synonym">Donax arundinaceus</name>
    <dbReference type="NCBI Taxonomy" id="35708"/>
    <lineage>
        <taxon>Eukaryota</taxon>
        <taxon>Viridiplantae</taxon>
        <taxon>Streptophyta</taxon>
        <taxon>Embryophyta</taxon>
        <taxon>Tracheophyta</taxon>
        <taxon>Spermatophyta</taxon>
        <taxon>Magnoliopsida</taxon>
        <taxon>Liliopsida</taxon>
        <taxon>Poales</taxon>
        <taxon>Poaceae</taxon>
        <taxon>PACMAD clade</taxon>
        <taxon>Arundinoideae</taxon>
        <taxon>Arundineae</taxon>
        <taxon>Arundo</taxon>
    </lineage>
</organism>